<keyword evidence="2" id="KW-0732">Signal</keyword>
<dbReference type="InterPro" id="IPR056050">
    <property type="entry name" value="DUF7633"/>
</dbReference>
<proteinExistence type="predicted"/>
<evidence type="ECO:0000259" key="3">
    <source>
        <dbReference type="Pfam" id="PF24636"/>
    </source>
</evidence>
<organism evidence="5">
    <name type="scientific">Pseudo-nitzschia australis</name>
    <dbReference type="NCBI Taxonomy" id="44445"/>
    <lineage>
        <taxon>Eukaryota</taxon>
        <taxon>Sar</taxon>
        <taxon>Stramenopiles</taxon>
        <taxon>Ochrophyta</taxon>
        <taxon>Bacillariophyta</taxon>
        <taxon>Bacillariophyceae</taxon>
        <taxon>Bacillariophycidae</taxon>
        <taxon>Bacillariales</taxon>
        <taxon>Bacillariaceae</taxon>
        <taxon>Pseudo-nitzschia</taxon>
    </lineage>
</organism>
<dbReference type="AlphaFoldDB" id="A0A6V0D3G4"/>
<protein>
    <recommendedName>
        <fullName evidence="3">DUF7633 domain-containing protein</fullName>
    </recommendedName>
</protein>
<dbReference type="Pfam" id="PF24636">
    <property type="entry name" value="DUF7633"/>
    <property type="match status" value="1"/>
</dbReference>
<evidence type="ECO:0000313" key="5">
    <source>
        <dbReference type="EMBL" id="CAE0728380.1"/>
    </source>
</evidence>
<accession>A0A6V0D3G4</accession>
<feature type="compositionally biased region" description="Low complexity" evidence="1">
    <location>
        <begin position="326"/>
        <end position="339"/>
    </location>
</feature>
<feature type="signal peptide" evidence="2">
    <location>
        <begin position="1"/>
        <end position="30"/>
    </location>
</feature>
<sequence>MKLLLLPRVAAALALWSTPTFLGAVVVATAEEDCPGGVYDKDTTTKLDTMGSNVTTNTLHVPGGELRYEDIGIVRDRPVSLVVTISDGDYTDIEQVWIDNGKDKNKMNGKTLGDQFAKINLQTVKKKPRSGEGNFRMCFVDKETNEPTKIEEFTWVVFDLDERGKDTPGKPVIKEKLIMDAAQAQRFELWPNQSDSEIKLSCEGGSQVLPCSQGVRTIFHSSAFGGSSDNPRDKNAVTDLQKSRSVTFTFANTDCWEFTYDHYCPVEQDGYDGPSKKKYCNKYTGGFFQFSADAEEVTNKGECLNLTSSATGSPSASPSVSPPTTSPSKTTTSLTGSPTAEPSTASPTSKASGAPTTNPTGEDQALSLCPQDITLIKQKGLTDFPINEAITFVKQDTSTVTVELNQAWTSTSSVDSIFYSFRRDKFSEVCYEAQNIGNNELSRFASHMTPRTGSWCQERTRTTTPRFQSVAMPTQQQHRQQHR</sequence>
<evidence type="ECO:0000256" key="1">
    <source>
        <dbReference type="SAM" id="MobiDB-lite"/>
    </source>
</evidence>
<evidence type="ECO:0000256" key="2">
    <source>
        <dbReference type="SAM" id="SignalP"/>
    </source>
</evidence>
<feature type="region of interest" description="Disordered" evidence="1">
    <location>
        <begin position="452"/>
        <end position="483"/>
    </location>
</feature>
<dbReference type="EMBL" id="HBIX01032010">
    <property type="protein sequence ID" value="CAE0728375.1"/>
    <property type="molecule type" value="Transcribed_RNA"/>
</dbReference>
<dbReference type="EMBL" id="HBIX01032016">
    <property type="protein sequence ID" value="CAE0728380.1"/>
    <property type="molecule type" value="Transcribed_RNA"/>
</dbReference>
<feature type="chain" id="PRO_5036192507" description="DUF7633 domain-containing protein" evidence="2">
    <location>
        <begin position="31"/>
        <end position="483"/>
    </location>
</feature>
<name>A0A6V0D3G4_9STRA</name>
<reference evidence="5" key="1">
    <citation type="submission" date="2021-01" db="EMBL/GenBank/DDBJ databases">
        <authorList>
            <person name="Corre E."/>
            <person name="Pelletier E."/>
            <person name="Niang G."/>
            <person name="Scheremetjew M."/>
            <person name="Finn R."/>
            <person name="Kale V."/>
            <person name="Holt S."/>
            <person name="Cochrane G."/>
            <person name="Meng A."/>
            <person name="Brown T."/>
            <person name="Cohen L."/>
        </authorList>
    </citation>
    <scope>NUCLEOTIDE SEQUENCE</scope>
    <source>
        <strain evidence="5">10249 10 AB</strain>
    </source>
</reference>
<feature type="compositionally biased region" description="Polar residues" evidence="1">
    <location>
        <begin position="340"/>
        <end position="361"/>
    </location>
</feature>
<feature type="region of interest" description="Disordered" evidence="1">
    <location>
        <begin position="308"/>
        <end position="365"/>
    </location>
</feature>
<feature type="compositionally biased region" description="Low complexity" evidence="1">
    <location>
        <begin position="308"/>
        <end position="319"/>
    </location>
</feature>
<evidence type="ECO:0000313" key="4">
    <source>
        <dbReference type="EMBL" id="CAE0728375.1"/>
    </source>
</evidence>
<gene>
    <name evidence="4" type="ORF">PAUS00366_LOCUS21159</name>
    <name evidence="5" type="ORF">PAUS00366_LOCUS21164</name>
</gene>
<feature type="domain" description="DUF7633" evidence="3">
    <location>
        <begin position="377"/>
        <end position="435"/>
    </location>
</feature>